<feature type="domain" description="DUF427" evidence="1">
    <location>
        <begin position="162"/>
        <end position="253"/>
    </location>
</feature>
<dbReference type="PANTHER" id="PTHR34310:SF9">
    <property type="entry name" value="BLR5716 PROTEIN"/>
    <property type="match status" value="1"/>
</dbReference>
<evidence type="ECO:0000259" key="1">
    <source>
        <dbReference type="Pfam" id="PF04248"/>
    </source>
</evidence>
<dbReference type="OrthoDB" id="285364at2"/>
<organism evidence="2 3">
    <name type="scientific">Pseudonocardia kunmingensis</name>
    <dbReference type="NCBI Taxonomy" id="630975"/>
    <lineage>
        <taxon>Bacteria</taxon>
        <taxon>Bacillati</taxon>
        <taxon>Actinomycetota</taxon>
        <taxon>Actinomycetes</taxon>
        <taxon>Pseudonocardiales</taxon>
        <taxon>Pseudonocardiaceae</taxon>
        <taxon>Pseudonocardia</taxon>
    </lineage>
</organism>
<comment type="caution">
    <text evidence="2">The sequence shown here is derived from an EMBL/GenBank/DDBJ whole genome shotgun (WGS) entry which is preliminary data.</text>
</comment>
<gene>
    <name evidence="2" type="ORF">FB558_6833</name>
</gene>
<dbReference type="Pfam" id="PF04248">
    <property type="entry name" value="NTP_transf_9"/>
    <property type="match status" value="2"/>
</dbReference>
<dbReference type="InterPro" id="IPR038694">
    <property type="entry name" value="DUF427_sf"/>
</dbReference>
<name>A0A543D3Q1_9PSEU</name>
<dbReference type="PANTHER" id="PTHR34310">
    <property type="entry name" value="DUF427 DOMAIN PROTEIN (AFU_ORTHOLOGUE AFUA_3G02220)"/>
    <property type="match status" value="1"/>
</dbReference>
<feature type="domain" description="DUF427" evidence="1">
    <location>
        <begin position="38"/>
        <end position="129"/>
    </location>
</feature>
<protein>
    <submittedName>
        <fullName evidence="2">Uncharacterized protein (DUF427 family)</fullName>
    </submittedName>
</protein>
<keyword evidence="3" id="KW-1185">Reference proteome</keyword>
<accession>A0A543D3Q1</accession>
<dbReference type="RefSeq" id="WP_142060727.1">
    <property type="nucleotide sequence ID" value="NZ_VFPA01000005.1"/>
</dbReference>
<dbReference type="Gene3D" id="2.170.150.40">
    <property type="entry name" value="Domain of unknown function (DUF427)"/>
    <property type="match status" value="2"/>
</dbReference>
<dbReference type="EMBL" id="VFPA01000005">
    <property type="protein sequence ID" value="TQM03808.1"/>
    <property type="molecule type" value="Genomic_DNA"/>
</dbReference>
<dbReference type="AlphaFoldDB" id="A0A543D3Q1"/>
<dbReference type="Proteomes" id="UP000315677">
    <property type="component" value="Unassembled WGS sequence"/>
</dbReference>
<evidence type="ECO:0000313" key="2">
    <source>
        <dbReference type="EMBL" id="TQM03808.1"/>
    </source>
</evidence>
<evidence type="ECO:0000313" key="3">
    <source>
        <dbReference type="Proteomes" id="UP000315677"/>
    </source>
</evidence>
<reference evidence="2 3" key="1">
    <citation type="submission" date="2019-06" db="EMBL/GenBank/DDBJ databases">
        <title>Sequencing the genomes of 1000 actinobacteria strains.</title>
        <authorList>
            <person name="Klenk H.-P."/>
        </authorList>
    </citation>
    <scope>NUCLEOTIDE SEQUENCE [LARGE SCALE GENOMIC DNA]</scope>
    <source>
        <strain evidence="2 3">DSM 45301</strain>
    </source>
</reference>
<proteinExistence type="predicted"/>
<sequence length="265" mass="29721">MALTRTDGPLSARAPATVNYRLDGPAHKLLMHPFPRRVRAEFAERTVLDTRRGVLLHETALLPQLYVPEEDLDASLFVPSAHTTHCPFKGDATYRTLQVGDRVAENALWAYPDPLPDARWLAGYAALYWSAADAWFDEDEQVFAHLTDPYTRVDVRPTSRHVQVLAGDTVVAESRSPLVLNETGLPARWYLSPDDVRVPLEPTTTRTRCPYKGEARYWSVRLPDGRELTDAVWAYDEPLPESAHIAGRLSFLHDELTVLVDGAPA</sequence>
<dbReference type="InterPro" id="IPR007361">
    <property type="entry name" value="DUF427"/>
</dbReference>